<accession>A0A3B0UPU1</accession>
<feature type="domain" description="HDOD" evidence="1">
    <location>
        <begin position="14"/>
        <end position="208"/>
    </location>
</feature>
<proteinExistence type="predicted"/>
<dbReference type="EMBL" id="UOEX01000015">
    <property type="protein sequence ID" value="VAW32888.1"/>
    <property type="molecule type" value="Genomic_DNA"/>
</dbReference>
<evidence type="ECO:0000259" key="1">
    <source>
        <dbReference type="PROSITE" id="PS51833"/>
    </source>
</evidence>
<evidence type="ECO:0000313" key="2">
    <source>
        <dbReference type="EMBL" id="VAW32888.1"/>
    </source>
</evidence>
<dbReference type="Gene3D" id="1.10.3210.10">
    <property type="entry name" value="Hypothetical protein af1432"/>
    <property type="match status" value="1"/>
</dbReference>
<dbReference type="NCBIfam" id="TIGR00277">
    <property type="entry name" value="HDIG"/>
    <property type="match status" value="1"/>
</dbReference>
<sequence length="282" mass="31741">MSNEEEFIKGVDKLIPRPDIALEVMTLANETECPIQSLSQKIKQDPSLMANMLKMANSAYFGHMQEINSITDIIVRLGVDTVKMLAITSASAGLLKSPQEAYNIEPGALWRHSYATALLASIIGRYGRCHALSSLYTSALLHDIGKIILNRHLQTACLNRGEEFKGGDIIQFEQTMLHTNHARVAALLLRRWQLPEDIIAPVAHHHEANPKVDNGLNCQIVYLANYLTESIGIQAMDPDNYFYRLKETDTDVPQISYFNDNIEAIITEFFEKFNESSTLEFN</sequence>
<reference evidence="2" key="1">
    <citation type="submission" date="2018-06" db="EMBL/GenBank/DDBJ databases">
        <authorList>
            <person name="Zhirakovskaya E."/>
        </authorList>
    </citation>
    <scope>NUCLEOTIDE SEQUENCE</scope>
</reference>
<dbReference type="AlphaFoldDB" id="A0A3B0UPU1"/>
<dbReference type="SUPFAM" id="SSF109604">
    <property type="entry name" value="HD-domain/PDEase-like"/>
    <property type="match status" value="1"/>
</dbReference>
<dbReference type="PANTHER" id="PTHR33525">
    <property type="match status" value="1"/>
</dbReference>
<dbReference type="InterPro" id="IPR003607">
    <property type="entry name" value="HD/PDEase_dom"/>
</dbReference>
<organism evidence="2">
    <name type="scientific">hydrothermal vent metagenome</name>
    <dbReference type="NCBI Taxonomy" id="652676"/>
    <lineage>
        <taxon>unclassified sequences</taxon>
        <taxon>metagenomes</taxon>
        <taxon>ecological metagenomes</taxon>
    </lineage>
</organism>
<dbReference type="PROSITE" id="PS51833">
    <property type="entry name" value="HDOD"/>
    <property type="match status" value="1"/>
</dbReference>
<protein>
    <recommendedName>
        <fullName evidence="1">HDOD domain-containing protein</fullName>
    </recommendedName>
</protein>
<dbReference type="CDD" id="cd00077">
    <property type="entry name" value="HDc"/>
    <property type="match status" value="1"/>
</dbReference>
<dbReference type="PANTHER" id="PTHR33525:SF3">
    <property type="entry name" value="RIBONUCLEASE Y"/>
    <property type="match status" value="1"/>
</dbReference>
<name>A0A3B0UPU1_9ZZZZ</name>
<gene>
    <name evidence="2" type="ORF">MNBD_DELTA03-856</name>
</gene>
<dbReference type="InterPro" id="IPR006675">
    <property type="entry name" value="HDIG_dom"/>
</dbReference>
<dbReference type="Pfam" id="PF08668">
    <property type="entry name" value="HDOD"/>
    <property type="match status" value="1"/>
</dbReference>
<dbReference type="InterPro" id="IPR013976">
    <property type="entry name" value="HDOD"/>
</dbReference>
<dbReference type="SMART" id="SM00471">
    <property type="entry name" value="HDc"/>
    <property type="match status" value="1"/>
</dbReference>
<dbReference type="InterPro" id="IPR052340">
    <property type="entry name" value="RNase_Y/CdgJ"/>
</dbReference>